<dbReference type="SUPFAM" id="SSF52374">
    <property type="entry name" value="Nucleotidylyl transferase"/>
    <property type="match status" value="1"/>
</dbReference>
<dbReference type="EC" id="2.7.1.26" evidence="15"/>
<dbReference type="Proteomes" id="UP000199488">
    <property type="component" value="Unassembled WGS sequence"/>
</dbReference>
<comment type="catalytic activity">
    <reaction evidence="13 15">
        <text>riboflavin + ATP = FMN + ADP + H(+)</text>
        <dbReference type="Rhea" id="RHEA:14357"/>
        <dbReference type="ChEBI" id="CHEBI:15378"/>
        <dbReference type="ChEBI" id="CHEBI:30616"/>
        <dbReference type="ChEBI" id="CHEBI:57986"/>
        <dbReference type="ChEBI" id="CHEBI:58210"/>
        <dbReference type="ChEBI" id="CHEBI:456216"/>
        <dbReference type="EC" id="2.7.1.26"/>
    </reaction>
</comment>
<dbReference type="GO" id="GO:0006747">
    <property type="term" value="P:FAD biosynthetic process"/>
    <property type="evidence" value="ECO:0007669"/>
    <property type="project" value="UniProtKB-UniRule"/>
</dbReference>
<dbReference type="NCBIfam" id="NF004160">
    <property type="entry name" value="PRK05627.1-3"/>
    <property type="match status" value="1"/>
</dbReference>
<keyword evidence="7 15" id="KW-0548">Nucleotidyltransferase</keyword>
<dbReference type="CDD" id="cd02064">
    <property type="entry name" value="FAD_synthetase_N"/>
    <property type="match status" value="1"/>
</dbReference>
<dbReference type="InterPro" id="IPR002606">
    <property type="entry name" value="Riboflavin_kinase_bac"/>
</dbReference>
<gene>
    <name evidence="17" type="ORF">SAMN05421781_0267</name>
</gene>
<dbReference type="Pfam" id="PF06574">
    <property type="entry name" value="FAD_syn"/>
    <property type="match status" value="1"/>
</dbReference>
<dbReference type="PANTHER" id="PTHR22749">
    <property type="entry name" value="RIBOFLAVIN KINASE/FMN ADENYLYLTRANSFERASE"/>
    <property type="match status" value="1"/>
</dbReference>
<protein>
    <recommendedName>
        <fullName evidence="15">Riboflavin biosynthesis protein</fullName>
    </recommendedName>
    <domain>
        <recommendedName>
            <fullName evidence="15">Riboflavin kinase</fullName>
            <ecNumber evidence="15">2.7.1.26</ecNumber>
        </recommendedName>
        <alternativeName>
            <fullName evidence="15">Flavokinase</fullName>
        </alternativeName>
    </domain>
    <domain>
        <recommendedName>
            <fullName evidence="15">FMN adenylyltransferase</fullName>
            <ecNumber evidence="15">2.7.7.2</ecNumber>
        </recommendedName>
        <alternativeName>
            <fullName evidence="15">FAD pyrophosphorylase</fullName>
        </alternativeName>
        <alternativeName>
            <fullName evidence="15">FAD synthase</fullName>
        </alternativeName>
    </domain>
</protein>
<dbReference type="Gene3D" id="3.40.50.620">
    <property type="entry name" value="HUPs"/>
    <property type="match status" value="1"/>
</dbReference>
<dbReference type="OrthoDB" id="9803667at2"/>
<dbReference type="GO" id="GO:0003919">
    <property type="term" value="F:FMN adenylyltransferase activity"/>
    <property type="evidence" value="ECO:0007669"/>
    <property type="project" value="UniProtKB-UniRule"/>
</dbReference>
<comment type="function">
    <text evidence="1">Catalyzes the phosphorylation of riboflavin to FMN followed by the adenylation of FMN to FAD.</text>
</comment>
<organism evidence="17 18">
    <name type="scientific">Marinococcus luteus</name>
    <dbReference type="NCBI Taxonomy" id="1122204"/>
    <lineage>
        <taxon>Bacteria</taxon>
        <taxon>Bacillati</taxon>
        <taxon>Bacillota</taxon>
        <taxon>Bacilli</taxon>
        <taxon>Bacillales</taxon>
        <taxon>Bacillaceae</taxon>
        <taxon>Marinococcus</taxon>
    </lineage>
</organism>
<dbReference type="SUPFAM" id="SSF82114">
    <property type="entry name" value="Riboflavin kinase-like"/>
    <property type="match status" value="1"/>
</dbReference>
<dbReference type="STRING" id="1122204.SAMN05421781_0267"/>
<dbReference type="UniPathway" id="UPA00276">
    <property type="reaction ID" value="UER00406"/>
</dbReference>
<proteinExistence type="inferred from homology"/>
<keyword evidence="11 15" id="KW-0067">ATP-binding</keyword>
<keyword evidence="12" id="KW-0511">Multifunctional enzyme</keyword>
<dbReference type="InterPro" id="IPR014729">
    <property type="entry name" value="Rossmann-like_a/b/a_fold"/>
</dbReference>
<dbReference type="EMBL" id="FNNC01000001">
    <property type="protein sequence ID" value="SDW05054.1"/>
    <property type="molecule type" value="Genomic_DNA"/>
</dbReference>
<evidence type="ECO:0000256" key="4">
    <source>
        <dbReference type="ARBA" id="ARBA00022630"/>
    </source>
</evidence>
<accession>A0A1H2QEH2</accession>
<dbReference type="InterPro" id="IPR023468">
    <property type="entry name" value="Riboflavin_kinase"/>
</dbReference>
<comment type="catalytic activity">
    <reaction evidence="14 15">
        <text>FMN + ATP + H(+) = FAD + diphosphate</text>
        <dbReference type="Rhea" id="RHEA:17237"/>
        <dbReference type="ChEBI" id="CHEBI:15378"/>
        <dbReference type="ChEBI" id="CHEBI:30616"/>
        <dbReference type="ChEBI" id="CHEBI:33019"/>
        <dbReference type="ChEBI" id="CHEBI:57692"/>
        <dbReference type="ChEBI" id="CHEBI:58210"/>
        <dbReference type="EC" id="2.7.7.2"/>
    </reaction>
</comment>
<dbReference type="PIRSF" id="PIRSF004491">
    <property type="entry name" value="FAD_Synth"/>
    <property type="match status" value="1"/>
</dbReference>
<evidence type="ECO:0000256" key="5">
    <source>
        <dbReference type="ARBA" id="ARBA00022643"/>
    </source>
</evidence>
<keyword evidence="4 15" id="KW-0285">Flavoprotein</keyword>
<dbReference type="EC" id="2.7.7.2" evidence="15"/>
<evidence type="ECO:0000256" key="14">
    <source>
        <dbReference type="ARBA" id="ARBA00049494"/>
    </source>
</evidence>
<dbReference type="RefSeq" id="WP_091610330.1">
    <property type="nucleotide sequence ID" value="NZ_FNNC01000001.1"/>
</dbReference>
<evidence type="ECO:0000256" key="10">
    <source>
        <dbReference type="ARBA" id="ARBA00022827"/>
    </source>
</evidence>
<evidence type="ECO:0000259" key="16">
    <source>
        <dbReference type="SMART" id="SM00904"/>
    </source>
</evidence>
<comment type="pathway">
    <text evidence="2 15">Cofactor biosynthesis; FAD biosynthesis; FAD from FMN: step 1/1.</text>
</comment>
<dbReference type="GO" id="GO:0008531">
    <property type="term" value="F:riboflavin kinase activity"/>
    <property type="evidence" value="ECO:0007669"/>
    <property type="project" value="UniProtKB-UniRule"/>
</dbReference>
<dbReference type="InterPro" id="IPR023465">
    <property type="entry name" value="Riboflavin_kinase_dom_sf"/>
</dbReference>
<dbReference type="Gene3D" id="2.40.30.30">
    <property type="entry name" value="Riboflavin kinase-like"/>
    <property type="match status" value="1"/>
</dbReference>
<dbReference type="GO" id="GO:0005524">
    <property type="term" value="F:ATP binding"/>
    <property type="evidence" value="ECO:0007669"/>
    <property type="project" value="UniProtKB-UniRule"/>
</dbReference>
<dbReference type="GO" id="GO:0009398">
    <property type="term" value="P:FMN biosynthetic process"/>
    <property type="evidence" value="ECO:0007669"/>
    <property type="project" value="UniProtKB-UniRule"/>
</dbReference>
<comment type="pathway">
    <text evidence="3 15">Cofactor biosynthesis; FMN biosynthesis; FMN from riboflavin (ATP route): step 1/1.</text>
</comment>
<dbReference type="InterPro" id="IPR015864">
    <property type="entry name" value="FAD_synthase"/>
</dbReference>
<keyword evidence="9 15" id="KW-0418">Kinase</keyword>
<evidence type="ECO:0000256" key="9">
    <source>
        <dbReference type="ARBA" id="ARBA00022777"/>
    </source>
</evidence>
<keyword evidence="5 15" id="KW-0288">FMN</keyword>
<name>A0A1H2QEH2_9BACI</name>
<dbReference type="InterPro" id="IPR004821">
    <property type="entry name" value="Cyt_trans-like"/>
</dbReference>
<evidence type="ECO:0000256" key="7">
    <source>
        <dbReference type="ARBA" id="ARBA00022695"/>
    </source>
</evidence>
<dbReference type="GO" id="GO:0009231">
    <property type="term" value="P:riboflavin biosynthetic process"/>
    <property type="evidence" value="ECO:0007669"/>
    <property type="project" value="InterPro"/>
</dbReference>
<dbReference type="FunFam" id="3.40.50.620:FF:000021">
    <property type="entry name" value="Riboflavin biosynthesis protein"/>
    <property type="match status" value="1"/>
</dbReference>
<dbReference type="SMART" id="SM00904">
    <property type="entry name" value="Flavokinase"/>
    <property type="match status" value="1"/>
</dbReference>
<keyword evidence="6 15" id="KW-0808">Transferase</keyword>
<evidence type="ECO:0000256" key="8">
    <source>
        <dbReference type="ARBA" id="ARBA00022741"/>
    </source>
</evidence>
<dbReference type="Pfam" id="PF01687">
    <property type="entry name" value="Flavokinase"/>
    <property type="match status" value="1"/>
</dbReference>
<evidence type="ECO:0000256" key="11">
    <source>
        <dbReference type="ARBA" id="ARBA00022840"/>
    </source>
</evidence>
<sequence>MEVHHLVHPHTLTASLSKPKVMALGYFDGVHRGHTEVIEKARQTAEDRGLPLAVMTFHPHPKVVLSKQTEEDMFYLTPLQEKQRVLESLGVKELYIVRFDQNFAALDPQAFVDAYIIDLGVKHAVAGFDFSYGKFGRGTMETLPYHSRDVFTFSTVSPYTEDGEKVSSTWIRRMVEEGEMVKAAHLLGRWYTFEGTVVEGEKRGRTIGFPTANIQSEEPYLLPNDGVYAVRALIDGRWYRGMCNIGYKPTFHDERDGPPEIEVHLFEFSGDIYGKTVRIEWRDRLRGEVKFPSLDALVSQLHEDKRSAEQVLQQEIRD</sequence>
<dbReference type="FunFam" id="2.40.30.30:FF:000003">
    <property type="entry name" value="Riboflavin biosynthesis protein"/>
    <property type="match status" value="1"/>
</dbReference>
<dbReference type="PANTHER" id="PTHR22749:SF6">
    <property type="entry name" value="RIBOFLAVIN KINASE"/>
    <property type="match status" value="1"/>
</dbReference>
<dbReference type="NCBIfam" id="TIGR00125">
    <property type="entry name" value="cyt_tran_rel"/>
    <property type="match status" value="1"/>
</dbReference>
<dbReference type="NCBIfam" id="TIGR00083">
    <property type="entry name" value="ribF"/>
    <property type="match status" value="1"/>
</dbReference>
<keyword evidence="8 15" id="KW-0547">Nucleotide-binding</keyword>
<evidence type="ECO:0000256" key="13">
    <source>
        <dbReference type="ARBA" id="ARBA00047880"/>
    </source>
</evidence>
<feature type="domain" description="Riboflavin kinase" evidence="16">
    <location>
        <begin position="186"/>
        <end position="313"/>
    </location>
</feature>
<keyword evidence="10 15" id="KW-0274">FAD</keyword>
<dbReference type="AlphaFoldDB" id="A0A1H2QEH2"/>
<keyword evidence="18" id="KW-1185">Reference proteome</keyword>
<evidence type="ECO:0000256" key="12">
    <source>
        <dbReference type="ARBA" id="ARBA00023268"/>
    </source>
</evidence>
<evidence type="ECO:0000256" key="2">
    <source>
        <dbReference type="ARBA" id="ARBA00004726"/>
    </source>
</evidence>
<reference evidence="17 18" key="1">
    <citation type="submission" date="2016-10" db="EMBL/GenBank/DDBJ databases">
        <authorList>
            <person name="de Groot N.N."/>
        </authorList>
    </citation>
    <scope>NUCLEOTIDE SEQUENCE [LARGE SCALE GENOMIC DNA]</scope>
    <source>
        <strain evidence="17 18">DSM 23126</strain>
    </source>
</reference>
<dbReference type="InterPro" id="IPR015865">
    <property type="entry name" value="Riboflavin_kinase_bac/euk"/>
</dbReference>
<dbReference type="UniPathway" id="UPA00277">
    <property type="reaction ID" value="UER00407"/>
</dbReference>
<comment type="similarity">
    <text evidence="15">Belongs to the ribF family.</text>
</comment>
<evidence type="ECO:0000256" key="15">
    <source>
        <dbReference type="PIRNR" id="PIRNR004491"/>
    </source>
</evidence>
<evidence type="ECO:0000256" key="1">
    <source>
        <dbReference type="ARBA" id="ARBA00002121"/>
    </source>
</evidence>
<evidence type="ECO:0000256" key="3">
    <source>
        <dbReference type="ARBA" id="ARBA00005201"/>
    </source>
</evidence>
<evidence type="ECO:0000256" key="6">
    <source>
        <dbReference type="ARBA" id="ARBA00022679"/>
    </source>
</evidence>
<evidence type="ECO:0000313" key="18">
    <source>
        <dbReference type="Proteomes" id="UP000199488"/>
    </source>
</evidence>
<evidence type="ECO:0000313" key="17">
    <source>
        <dbReference type="EMBL" id="SDW05054.1"/>
    </source>
</evidence>